<evidence type="ECO:0000313" key="2">
    <source>
        <dbReference type="Proteomes" id="UP000765509"/>
    </source>
</evidence>
<dbReference type="AlphaFoldDB" id="A0A9Q3GN41"/>
<proteinExistence type="predicted"/>
<name>A0A9Q3GN41_9BASI</name>
<evidence type="ECO:0000313" key="1">
    <source>
        <dbReference type="EMBL" id="MBW0473606.1"/>
    </source>
</evidence>
<organism evidence="1 2">
    <name type="scientific">Austropuccinia psidii MF-1</name>
    <dbReference type="NCBI Taxonomy" id="1389203"/>
    <lineage>
        <taxon>Eukaryota</taxon>
        <taxon>Fungi</taxon>
        <taxon>Dikarya</taxon>
        <taxon>Basidiomycota</taxon>
        <taxon>Pucciniomycotina</taxon>
        <taxon>Pucciniomycetes</taxon>
        <taxon>Pucciniales</taxon>
        <taxon>Sphaerophragmiaceae</taxon>
        <taxon>Austropuccinia</taxon>
    </lineage>
</organism>
<keyword evidence="2" id="KW-1185">Reference proteome</keyword>
<reference evidence="1" key="1">
    <citation type="submission" date="2021-03" db="EMBL/GenBank/DDBJ databases">
        <title>Draft genome sequence of rust myrtle Austropuccinia psidii MF-1, a brazilian biotype.</title>
        <authorList>
            <person name="Quecine M.C."/>
            <person name="Pachon D.M.R."/>
            <person name="Bonatelli M.L."/>
            <person name="Correr F.H."/>
            <person name="Franceschini L.M."/>
            <person name="Leite T.F."/>
            <person name="Margarido G.R.A."/>
            <person name="Almeida C.A."/>
            <person name="Ferrarezi J.A."/>
            <person name="Labate C.A."/>
        </authorList>
    </citation>
    <scope>NUCLEOTIDE SEQUENCE</scope>
    <source>
        <strain evidence="1">MF-1</strain>
    </source>
</reference>
<dbReference type="Proteomes" id="UP000765509">
    <property type="component" value="Unassembled WGS sequence"/>
</dbReference>
<sequence length="99" mass="10920">MYSSGINSSNNNDLATASNSVALVGELKTPFLPSSVHISSIMPSQSLIHSRDEVCKEIKELGEDVSIFSLHLFQGDMDLPPLSFHSSLEEEWDVEEEPQ</sequence>
<accession>A0A9Q3GN41</accession>
<comment type="caution">
    <text evidence="1">The sequence shown here is derived from an EMBL/GenBank/DDBJ whole genome shotgun (WGS) entry which is preliminary data.</text>
</comment>
<gene>
    <name evidence="1" type="ORF">O181_013321</name>
</gene>
<dbReference type="EMBL" id="AVOT02003461">
    <property type="protein sequence ID" value="MBW0473606.1"/>
    <property type="molecule type" value="Genomic_DNA"/>
</dbReference>
<protein>
    <submittedName>
        <fullName evidence="1">Uncharacterized protein</fullName>
    </submittedName>
</protein>